<feature type="region of interest" description="Disordered" evidence="1">
    <location>
        <begin position="84"/>
        <end position="128"/>
    </location>
</feature>
<feature type="compositionally biased region" description="Low complexity" evidence="1">
    <location>
        <begin position="106"/>
        <end position="117"/>
    </location>
</feature>
<dbReference type="EMBL" id="JAQQWL010000012">
    <property type="protein sequence ID" value="KAK8043841.1"/>
    <property type="molecule type" value="Genomic_DNA"/>
</dbReference>
<evidence type="ECO:0000259" key="2">
    <source>
        <dbReference type="Pfam" id="PF14420"/>
    </source>
</evidence>
<evidence type="ECO:0000313" key="4">
    <source>
        <dbReference type="Proteomes" id="UP001480595"/>
    </source>
</evidence>
<dbReference type="InterPro" id="IPR025676">
    <property type="entry name" value="Clr5_dom"/>
</dbReference>
<name>A0ABR1TB76_9PEZI</name>
<dbReference type="Pfam" id="PF14420">
    <property type="entry name" value="Clr5"/>
    <property type="match status" value="1"/>
</dbReference>
<feature type="domain" description="Clr5" evidence="2">
    <location>
        <begin position="43"/>
        <end position="87"/>
    </location>
</feature>
<reference evidence="3 4" key="1">
    <citation type="submission" date="2023-01" db="EMBL/GenBank/DDBJ databases">
        <title>Analysis of 21 Apiospora genomes using comparative genomics revels a genus with tremendous synthesis potential of carbohydrate active enzymes and secondary metabolites.</title>
        <authorList>
            <person name="Sorensen T."/>
        </authorList>
    </citation>
    <scope>NUCLEOTIDE SEQUENCE [LARGE SCALE GENOMIC DNA]</scope>
    <source>
        <strain evidence="3 4">CBS 135458</strain>
    </source>
</reference>
<feature type="compositionally biased region" description="Basic and acidic residues" evidence="1">
    <location>
        <begin position="86"/>
        <end position="105"/>
    </location>
</feature>
<comment type="caution">
    <text evidence="3">The sequence shown here is derived from an EMBL/GenBank/DDBJ whole genome shotgun (WGS) entry which is preliminary data.</text>
</comment>
<organism evidence="3 4">
    <name type="scientific">Apiospora phragmitis</name>
    <dbReference type="NCBI Taxonomy" id="2905665"/>
    <lineage>
        <taxon>Eukaryota</taxon>
        <taxon>Fungi</taxon>
        <taxon>Dikarya</taxon>
        <taxon>Ascomycota</taxon>
        <taxon>Pezizomycotina</taxon>
        <taxon>Sordariomycetes</taxon>
        <taxon>Xylariomycetidae</taxon>
        <taxon>Amphisphaeriales</taxon>
        <taxon>Apiosporaceae</taxon>
        <taxon>Apiospora</taxon>
    </lineage>
</organism>
<gene>
    <name evidence="3" type="ORF">PG994_012679</name>
</gene>
<sequence length="510" mass="57247">MSGAAYAEQQQPLTPAATPAASTPPMEFTVVRRPPRVAYAGSDEWERHRDTIVDLYIKRRLGLPDVCRIMREQHNFVATGLRKYKTRSDAKTDPSKWRDAHDARASRPSASSSLSLSGGKQLNRPPSPGWSTGLFPIATPELVKAPEETLFLARKYVRGLFSVGLWRKDQDVALYEEKWNGIVGWYGQFNLGGDMIVQQGKTKEAFRIISRCFDELSSLMESPAPDPRLIVLLLSAAVYNSANLPGLVVMFIKHMVELLRLKGAASPYYPLYLILNRMSRMSIAEFQRNLSAFFDFYFDELESHFDPASPFAGAIVYVRGAPVLNQALKGLVQVGVAEAYYLRLLARLEAMPQVGGDMVLKANLQLLNIYEDMRETQKFARHAARILASAQLQQHPQYRAYVYLSMLGHAREQLDHEEILRLAPLVMDMCVSKHRSAAGGRERPLEQSLEIRAISVVEQYLRELALVDRADAFRREFDAALDELYQEKGDGDGATPVNEGELTEAVHGKG</sequence>
<protein>
    <submittedName>
        <fullName evidence="3">Clr5 domain-containing protein</fullName>
    </submittedName>
</protein>
<keyword evidence="4" id="KW-1185">Reference proteome</keyword>
<feature type="compositionally biased region" description="Low complexity" evidence="1">
    <location>
        <begin position="7"/>
        <end position="25"/>
    </location>
</feature>
<proteinExistence type="predicted"/>
<evidence type="ECO:0000256" key="1">
    <source>
        <dbReference type="SAM" id="MobiDB-lite"/>
    </source>
</evidence>
<dbReference type="RefSeq" id="XP_066710236.1">
    <property type="nucleotide sequence ID" value="XM_066864088.1"/>
</dbReference>
<dbReference type="Proteomes" id="UP001480595">
    <property type="component" value="Unassembled WGS sequence"/>
</dbReference>
<evidence type="ECO:0000313" key="3">
    <source>
        <dbReference type="EMBL" id="KAK8043841.1"/>
    </source>
</evidence>
<accession>A0ABR1TB76</accession>
<dbReference type="GeneID" id="92097151"/>
<feature type="region of interest" description="Disordered" evidence="1">
    <location>
        <begin position="488"/>
        <end position="510"/>
    </location>
</feature>
<feature type="region of interest" description="Disordered" evidence="1">
    <location>
        <begin position="1"/>
        <end position="29"/>
    </location>
</feature>